<dbReference type="EMBL" id="GL385396">
    <property type="protein sequence ID" value="EJT77675.1"/>
    <property type="molecule type" value="Genomic_DNA"/>
</dbReference>
<dbReference type="FunCoup" id="J3NNC3">
    <property type="interactions" value="24"/>
</dbReference>
<evidence type="ECO:0000313" key="7">
    <source>
        <dbReference type="Proteomes" id="UP000006039"/>
    </source>
</evidence>
<reference evidence="6" key="4">
    <citation type="journal article" date="2015" name="G3 (Bethesda)">
        <title>Genome sequences of three phytopathogenic species of the Magnaporthaceae family of fungi.</title>
        <authorList>
            <person name="Okagaki L.H."/>
            <person name="Nunes C.C."/>
            <person name="Sailsbery J."/>
            <person name="Clay B."/>
            <person name="Brown D."/>
            <person name="John T."/>
            <person name="Oh Y."/>
            <person name="Young N."/>
            <person name="Fitzgerald M."/>
            <person name="Haas B.J."/>
            <person name="Zeng Q."/>
            <person name="Young S."/>
            <person name="Adiconis X."/>
            <person name="Fan L."/>
            <person name="Levin J.Z."/>
            <person name="Mitchell T.K."/>
            <person name="Okubara P.A."/>
            <person name="Farman M.L."/>
            <person name="Kohn L.M."/>
            <person name="Birren B."/>
            <person name="Ma L.-J."/>
            <person name="Dean R.A."/>
        </authorList>
    </citation>
    <scope>NUCLEOTIDE SEQUENCE</scope>
    <source>
        <strain evidence="6">R3-111a-1</strain>
    </source>
</reference>
<reference evidence="5" key="2">
    <citation type="submission" date="2010-07" db="EMBL/GenBank/DDBJ databases">
        <authorList>
            <consortium name="The Broad Institute Genome Sequencing Platform"/>
            <consortium name="Broad Institute Genome Sequencing Center for Infectious Disease"/>
            <person name="Ma L.-J."/>
            <person name="Dead R."/>
            <person name="Young S."/>
            <person name="Zeng Q."/>
            <person name="Koehrsen M."/>
            <person name="Alvarado L."/>
            <person name="Berlin A."/>
            <person name="Chapman S.B."/>
            <person name="Chen Z."/>
            <person name="Freedman E."/>
            <person name="Gellesch M."/>
            <person name="Goldberg J."/>
            <person name="Griggs A."/>
            <person name="Gujja S."/>
            <person name="Heilman E.R."/>
            <person name="Heiman D."/>
            <person name="Hepburn T."/>
            <person name="Howarth C."/>
            <person name="Jen D."/>
            <person name="Larson L."/>
            <person name="Mehta T."/>
            <person name="Neiman D."/>
            <person name="Pearson M."/>
            <person name="Roberts A."/>
            <person name="Saif S."/>
            <person name="Shea T."/>
            <person name="Shenoy N."/>
            <person name="Sisk P."/>
            <person name="Stolte C."/>
            <person name="Sykes S."/>
            <person name="Walk T."/>
            <person name="White J."/>
            <person name="Yandava C."/>
            <person name="Haas B."/>
            <person name="Nusbaum C."/>
            <person name="Birren B."/>
        </authorList>
    </citation>
    <scope>NUCLEOTIDE SEQUENCE</scope>
    <source>
        <strain evidence="5">R3-111a-1</strain>
    </source>
</reference>
<feature type="compositionally biased region" description="Low complexity" evidence="3">
    <location>
        <begin position="1361"/>
        <end position="1375"/>
    </location>
</feature>
<feature type="compositionally biased region" description="Acidic residues" evidence="3">
    <location>
        <begin position="1270"/>
        <end position="1282"/>
    </location>
</feature>
<feature type="compositionally biased region" description="Polar residues" evidence="3">
    <location>
        <begin position="1134"/>
        <end position="1144"/>
    </location>
</feature>
<feature type="region of interest" description="Disordered" evidence="3">
    <location>
        <begin position="869"/>
        <end position="936"/>
    </location>
</feature>
<feature type="compositionally biased region" description="Low complexity" evidence="3">
    <location>
        <begin position="280"/>
        <end position="296"/>
    </location>
</feature>
<feature type="region of interest" description="Disordered" evidence="3">
    <location>
        <begin position="1134"/>
        <end position="1375"/>
    </location>
</feature>
<organism evidence="5">
    <name type="scientific">Gaeumannomyces tritici (strain R3-111a-1)</name>
    <name type="common">Wheat and barley take-all root rot fungus</name>
    <name type="synonym">Gaeumannomyces graminis var. tritici</name>
    <dbReference type="NCBI Taxonomy" id="644352"/>
    <lineage>
        <taxon>Eukaryota</taxon>
        <taxon>Fungi</taxon>
        <taxon>Dikarya</taxon>
        <taxon>Ascomycota</taxon>
        <taxon>Pezizomycotina</taxon>
        <taxon>Sordariomycetes</taxon>
        <taxon>Sordariomycetidae</taxon>
        <taxon>Magnaporthales</taxon>
        <taxon>Magnaporthaceae</taxon>
        <taxon>Gaeumannomyces</taxon>
    </lineage>
</organism>
<dbReference type="HOGENOM" id="CLU_007367_0_0_1"/>
<dbReference type="GeneID" id="20343237"/>
<dbReference type="GO" id="GO:0016042">
    <property type="term" value="P:lipid catabolic process"/>
    <property type="evidence" value="ECO:0007669"/>
    <property type="project" value="UniProtKB-KW"/>
</dbReference>
<accession>J3NNC3</accession>
<feature type="compositionally biased region" description="Basic and acidic residues" evidence="3">
    <location>
        <begin position="1160"/>
        <end position="1169"/>
    </location>
</feature>
<feature type="compositionally biased region" description="Gly residues" evidence="3">
    <location>
        <begin position="1318"/>
        <end position="1327"/>
    </location>
</feature>
<dbReference type="SUPFAM" id="SSF53474">
    <property type="entry name" value="alpha/beta-Hydrolases"/>
    <property type="match status" value="1"/>
</dbReference>
<reference evidence="7" key="1">
    <citation type="submission" date="2010-07" db="EMBL/GenBank/DDBJ databases">
        <title>The genome sequence of Gaeumannomyces graminis var. tritici strain R3-111a-1.</title>
        <authorList>
            <consortium name="The Broad Institute Genome Sequencing Platform"/>
            <person name="Ma L.-J."/>
            <person name="Dead R."/>
            <person name="Young S."/>
            <person name="Zeng Q."/>
            <person name="Koehrsen M."/>
            <person name="Alvarado L."/>
            <person name="Berlin A."/>
            <person name="Chapman S.B."/>
            <person name="Chen Z."/>
            <person name="Freedman E."/>
            <person name="Gellesch M."/>
            <person name="Goldberg J."/>
            <person name="Griggs A."/>
            <person name="Gujja S."/>
            <person name="Heilman E.R."/>
            <person name="Heiman D."/>
            <person name="Hepburn T."/>
            <person name="Howarth C."/>
            <person name="Jen D."/>
            <person name="Larson L."/>
            <person name="Mehta T."/>
            <person name="Neiman D."/>
            <person name="Pearson M."/>
            <person name="Roberts A."/>
            <person name="Saif S."/>
            <person name="Shea T."/>
            <person name="Shenoy N."/>
            <person name="Sisk P."/>
            <person name="Stolte C."/>
            <person name="Sykes S."/>
            <person name="Walk T."/>
            <person name="White J."/>
            <person name="Yandava C."/>
            <person name="Haas B."/>
            <person name="Nusbaum C."/>
            <person name="Birren B."/>
        </authorList>
    </citation>
    <scope>NUCLEOTIDE SEQUENCE [LARGE SCALE GENOMIC DNA]</scope>
    <source>
        <strain evidence="7">R3-111a-1</strain>
    </source>
</reference>
<dbReference type="GO" id="GO:0047372">
    <property type="term" value="F:monoacylglycerol lipase activity"/>
    <property type="evidence" value="ECO:0007669"/>
    <property type="project" value="TreeGrafter"/>
</dbReference>
<proteinExistence type="inferred from homology"/>
<evidence type="ECO:0000256" key="3">
    <source>
        <dbReference type="SAM" id="MobiDB-lite"/>
    </source>
</evidence>
<feature type="domain" description="DUF676" evidence="4">
    <location>
        <begin position="570"/>
        <end position="718"/>
    </location>
</feature>
<dbReference type="EnsemblFungi" id="EJT77675">
    <property type="protein sequence ID" value="EJT77675"/>
    <property type="gene ID" value="GGTG_02779"/>
</dbReference>
<evidence type="ECO:0000259" key="4">
    <source>
        <dbReference type="Pfam" id="PF05057"/>
    </source>
</evidence>
<dbReference type="OrthoDB" id="5368485at2759"/>
<feature type="compositionally biased region" description="Low complexity" evidence="3">
    <location>
        <begin position="1338"/>
        <end position="1354"/>
    </location>
</feature>
<keyword evidence="2" id="KW-0443">Lipid metabolism</keyword>
<dbReference type="InterPro" id="IPR029058">
    <property type="entry name" value="AB_hydrolase_fold"/>
</dbReference>
<feature type="compositionally biased region" description="Low complexity" evidence="3">
    <location>
        <begin position="1008"/>
        <end position="1034"/>
    </location>
</feature>
<feature type="region of interest" description="Disordered" evidence="3">
    <location>
        <begin position="371"/>
        <end position="486"/>
    </location>
</feature>
<dbReference type="Proteomes" id="UP000006039">
    <property type="component" value="Unassembled WGS sequence"/>
</dbReference>
<feature type="region of interest" description="Disordered" evidence="3">
    <location>
        <begin position="529"/>
        <end position="560"/>
    </location>
</feature>
<dbReference type="Gene3D" id="3.40.50.1820">
    <property type="entry name" value="alpha/beta hydrolase"/>
    <property type="match status" value="1"/>
</dbReference>
<feature type="compositionally biased region" description="Basic residues" evidence="3">
    <location>
        <begin position="975"/>
        <end position="991"/>
    </location>
</feature>
<evidence type="ECO:0000313" key="6">
    <source>
        <dbReference type="EnsemblFungi" id="EJT77675"/>
    </source>
</evidence>
<keyword evidence="2" id="KW-0442">Lipid degradation</keyword>
<dbReference type="RefSeq" id="XP_009218820.1">
    <property type="nucleotide sequence ID" value="XM_009220556.1"/>
</dbReference>
<feature type="compositionally biased region" description="Basic residues" evidence="3">
    <location>
        <begin position="1293"/>
        <end position="1303"/>
    </location>
</feature>
<sequence length="1375" mass="147349">MLLLHQVGSVKIGEVVRYTVTYTPSHDRILPSPECLHLRIKNTSLIALRAAFVHGPYTLGVAAYPAHYDPNRKFANPRRYGVPEFEPMLKAGGAWTCRLLVPDNIRQSAGSGVSQGHFGGPIPPTAVTAADPANLTSSSSEAIHLQPALDSASWVIEVSSQVIFSTSAAVNYEILLARDEKSLSLGAPAVAVIGGTHAQAPQPGKISDFTSPPPSLLPGFQQQQHGRGALQRGVYSGAIRLKVEDTGALWDTPRLGHSNPSDLAKPKHHAHLPKGPALEATSPVPAAPQSQPQATPKDMDKKGENGQGEASTGRSKDGGEGSSKLDDKKQKIHLVMLTHGLHSNLGADMLFLKESIDSAARQAKIDARARRAREVQERREQRRKQREERLQEREKQAAKAQEKEEEANVGTEAQAEAQPKDDNGVSAPEEAEDKRHGVGTSSAQNMDSKPPPPSETESGLEDDGEDEGDDDQVVEEDEEVVVRGFSGNATRTERGIKYLGKRLARYILSMTYPDQPFLPASMAMAKETAAHAASKESGAPGAGSAPAPAHKHSSILKAPRASDDARTYRITKISFVGHSLGGLVQLYAIAYIQKHSPNFFHIIKPINFIALASPLLGLNHENPLYFKFALDFGLVGRTGQDLGLTWRAPTIARSGWSAIVSNLGENAHKKLMGGEAQAESKPLLRILPTGPAHVALRAFRNRTLYSNVVNDGIVPLRTSCLLFLDWQGLGRVEKARREAGLVETVVGFGWSELMGANVTSPREPTWQADDSNEETDGPGDTKRRQSVELPGPAMAGGGDGDQSPKGDGVTTPMAPYSHEVPQPPGNAILEDDRQSIRSVASPAWGIHSTSSVASANPFTGIFNFFRKDEPTKETSPSQKQTQIFKRSQTLLKEEGSYNNSASSPRSKVTSGHELSDEPSENGMSAPPRTTFFEAAGDLLNPKLPSVEYLIDPSKRPRTIFHDRIYHPSDIPPPPVKKRPTSSSLHIRRRSRAGLPEDGSTDSKHLKVTAEAAASGEADVAATAAAKKSMSMPSSPVMPRQQVLSPQSTILSPMTDGGGDASRSKGSKEPAQVVDNAGMRVEEKIARAYHRGLSWRKVLVKLEPDAHNNIIVRRTFPNAFGWPVVKHLVDAHFSDSASARTPDSAETSRERAVGLGIGPDEQGKETRTQEPEAESTKPMPRDIGRRNHDFRSPGRKASVNRTASEAREATDKLSDLPLTPPQRRSSMSIATDRHSPGRASDGPPTPRSGATSSSGRPNYDRLDSMTWSERDWDDSGDDSDDEAFTSPQSAASHSARHSWLRRKGTTSSSSGTGASNNNNGGGGGGGGNNSWNWTEKIVGKGAAKPPRGGATPPSAGAGGSAAGAAKDAADSARPTV</sequence>
<dbReference type="eggNOG" id="KOG4372">
    <property type="taxonomic scope" value="Eukaryota"/>
</dbReference>
<dbReference type="InterPro" id="IPR007751">
    <property type="entry name" value="DUF676_lipase-like"/>
</dbReference>
<protein>
    <recommendedName>
        <fullName evidence="4">DUF676 domain-containing protein</fullName>
    </recommendedName>
</protein>
<feature type="region of interest" description="Disordered" evidence="3">
    <location>
        <begin position="757"/>
        <end position="828"/>
    </location>
</feature>
<reference evidence="5" key="3">
    <citation type="submission" date="2010-09" db="EMBL/GenBank/DDBJ databases">
        <title>Annotation of Gaeumannomyces graminis var. tritici R3-111a-1.</title>
        <authorList>
            <consortium name="The Broad Institute Genome Sequencing Platform"/>
            <person name="Ma L.-J."/>
            <person name="Dead R."/>
            <person name="Young S.K."/>
            <person name="Zeng Q."/>
            <person name="Gargeya S."/>
            <person name="Fitzgerald M."/>
            <person name="Haas B."/>
            <person name="Abouelleil A."/>
            <person name="Alvarado L."/>
            <person name="Arachchi H.M."/>
            <person name="Berlin A."/>
            <person name="Brown A."/>
            <person name="Chapman S.B."/>
            <person name="Chen Z."/>
            <person name="Dunbar C."/>
            <person name="Freedman E."/>
            <person name="Gearin G."/>
            <person name="Gellesch M."/>
            <person name="Goldberg J."/>
            <person name="Griggs A."/>
            <person name="Gujja S."/>
            <person name="Heiman D."/>
            <person name="Howarth C."/>
            <person name="Larson L."/>
            <person name="Lui A."/>
            <person name="MacDonald P.J.P."/>
            <person name="Mehta T."/>
            <person name="Montmayeur A."/>
            <person name="Murphy C."/>
            <person name="Neiman D."/>
            <person name="Pearson M."/>
            <person name="Priest M."/>
            <person name="Roberts A."/>
            <person name="Saif S."/>
            <person name="Shea T."/>
            <person name="Shenoy N."/>
            <person name="Sisk P."/>
            <person name="Stolte C."/>
            <person name="Sykes S."/>
            <person name="Yandava C."/>
            <person name="Wortman J."/>
            <person name="Nusbaum C."/>
            <person name="Birren B."/>
        </authorList>
    </citation>
    <scope>NUCLEOTIDE SEQUENCE</scope>
    <source>
        <strain evidence="5">R3-111a-1</strain>
    </source>
</reference>
<feature type="compositionally biased region" description="Basic and acidic residues" evidence="3">
    <location>
        <begin position="1178"/>
        <end position="1191"/>
    </location>
</feature>
<comment type="similarity">
    <text evidence="1">Belongs to the putative lipase ROG1 family.</text>
</comment>
<dbReference type="PANTHER" id="PTHR12482:SF62">
    <property type="entry name" value="LIPASE ROG1-RELATED"/>
    <property type="match status" value="1"/>
</dbReference>
<evidence type="ECO:0000256" key="2">
    <source>
        <dbReference type="ARBA" id="ARBA00022963"/>
    </source>
</evidence>
<feature type="region of interest" description="Disordered" evidence="3">
    <location>
        <begin position="959"/>
        <end position="1071"/>
    </location>
</feature>
<dbReference type="Pfam" id="PF05057">
    <property type="entry name" value="DUF676"/>
    <property type="match status" value="1"/>
</dbReference>
<evidence type="ECO:0000256" key="1">
    <source>
        <dbReference type="ARBA" id="ARBA00007920"/>
    </source>
</evidence>
<feature type="compositionally biased region" description="Polar residues" evidence="3">
    <location>
        <begin position="1041"/>
        <end position="1051"/>
    </location>
</feature>
<reference evidence="6" key="5">
    <citation type="submission" date="2018-04" db="UniProtKB">
        <authorList>
            <consortium name="EnsemblFungi"/>
        </authorList>
    </citation>
    <scope>IDENTIFICATION</scope>
    <source>
        <strain evidence="6">R3-111a-1</strain>
    </source>
</reference>
<keyword evidence="7" id="KW-1185">Reference proteome</keyword>
<gene>
    <name evidence="6" type="primary">20343237</name>
    <name evidence="5" type="ORF">GGTG_02779</name>
</gene>
<dbReference type="STRING" id="644352.J3NNC3"/>
<feature type="compositionally biased region" description="Acidic residues" evidence="3">
    <location>
        <begin position="458"/>
        <end position="479"/>
    </location>
</feature>
<feature type="compositionally biased region" description="Basic and acidic residues" evidence="3">
    <location>
        <begin position="1203"/>
        <end position="1213"/>
    </location>
</feature>
<evidence type="ECO:0000313" key="5">
    <source>
        <dbReference type="EMBL" id="EJT77675.1"/>
    </source>
</evidence>
<dbReference type="PANTHER" id="PTHR12482">
    <property type="entry name" value="LIPASE ROG1-RELATED-RELATED"/>
    <property type="match status" value="1"/>
</dbReference>
<feature type="compositionally biased region" description="Low complexity" evidence="3">
    <location>
        <begin position="1304"/>
        <end position="1317"/>
    </location>
</feature>
<name>J3NNC3_GAET3</name>
<dbReference type="InterPro" id="IPR044294">
    <property type="entry name" value="Lipase-like"/>
</dbReference>
<feature type="compositionally biased region" description="Polar residues" evidence="3">
    <location>
        <begin position="873"/>
        <end position="909"/>
    </location>
</feature>
<feature type="compositionally biased region" description="Basic and acidic residues" evidence="3">
    <location>
        <begin position="314"/>
        <end position="327"/>
    </location>
</feature>
<feature type="compositionally biased region" description="Basic and acidic residues" evidence="3">
    <location>
        <begin position="371"/>
        <end position="402"/>
    </location>
</feature>
<feature type="region of interest" description="Disordered" evidence="3">
    <location>
        <begin position="250"/>
        <end position="327"/>
    </location>
</feature>
<dbReference type="VEuPathDB" id="FungiDB:GGTG_02779"/>
<feature type="compositionally biased region" description="Low complexity" evidence="3">
    <location>
        <begin position="529"/>
        <end position="548"/>
    </location>
</feature>